<organism evidence="1 2">
    <name type="scientific">Petrolisthes cinctipes</name>
    <name type="common">Flat porcelain crab</name>
    <dbReference type="NCBI Taxonomy" id="88211"/>
    <lineage>
        <taxon>Eukaryota</taxon>
        <taxon>Metazoa</taxon>
        <taxon>Ecdysozoa</taxon>
        <taxon>Arthropoda</taxon>
        <taxon>Crustacea</taxon>
        <taxon>Multicrustacea</taxon>
        <taxon>Malacostraca</taxon>
        <taxon>Eumalacostraca</taxon>
        <taxon>Eucarida</taxon>
        <taxon>Decapoda</taxon>
        <taxon>Pleocyemata</taxon>
        <taxon>Anomura</taxon>
        <taxon>Galatheoidea</taxon>
        <taxon>Porcellanidae</taxon>
        <taxon>Petrolisthes</taxon>
    </lineage>
</organism>
<dbReference type="AlphaFoldDB" id="A0AAE1EZB7"/>
<proteinExistence type="predicted"/>
<dbReference type="EMBL" id="JAWQEG010003933">
    <property type="protein sequence ID" value="KAK3863808.1"/>
    <property type="molecule type" value="Genomic_DNA"/>
</dbReference>
<reference evidence="1" key="1">
    <citation type="submission" date="2023-10" db="EMBL/GenBank/DDBJ databases">
        <title>Genome assemblies of two species of porcelain crab, Petrolisthes cinctipes and Petrolisthes manimaculis (Anomura: Porcellanidae).</title>
        <authorList>
            <person name="Angst P."/>
        </authorList>
    </citation>
    <scope>NUCLEOTIDE SEQUENCE</scope>
    <source>
        <strain evidence="1">PB745_01</strain>
        <tissue evidence="1">Gill</tissue>
    </source>
</reference>
<evidence type="ECO:0000313" key="1">
    <source>
        <dbReference type="EMBL" id="KAK3863808.1"/>
    </source>
</evidence>
<keyword evidence="2" id="KW-1185">Reference proteome</keyword>
<protein>
    <submittedName>
        <fullName evidence="1">Uncharacterized protein</fullName>
    </submittedName>
</protein>
<dbReference type="Proteomes" id="UP001286313">
    <property type="component" value="Unassembled WGS sequence"/>
</dbReference>
<accession>A0AAE1EZB7</accession>
<gene>
    <name evidence="1" type="ORF">Pcinc_030455</name>
</gene>
<sequence length="144" mass="15793">MTTMVKNKSKGVRVPPAGRWFTTAAGVEREPYTATTTTVWPPGCPGRHLYSNFLFSSPCLLDSHCRGMGKRDSISTPQHGPFSVRSLNMHASARPLLDAFSKNAYLSTAPSHLRSLNMHASARPLLDAFSKNARLSTTPSRHIL</sequence>
<comment type="caution">
    <text evidence="1">The sequence shown here is derived from an EMBL/GenBank/DDBJ whole genome shotgun (WGS) entry which is preliminary data.</text>
</comment>
<name>A0AAE1EZB7_PETCI</name>
<evidence type="ECO:0000313" key="2">
    <source>
        <dbReference type="Proteomes" id="UP001286313"/>
    </source>
</evidence>